<evidence type="ECO:0000313" key="1">
    <source>
        <dbReference type="EMBL" id="KKM92865.1"/>
    </source>
</evidence>
<dbReference type="AlphaFoldDB" id="A0A0F9NVG9"/>
<dbReference type="EMBL" id="LAZR01006341">
    <property type="protein sequence ID" value="KKM92865.1"/>
    <property type="molecule type" value="Genomic_DNA"/>
</dbReference>
<proteinExistence type="predicted"/>
<sequence>MGMNLRTCCHRCREQIFHYRRKENETLLPFYNKHYYCMRENPKNIETLEDQVQEKDWMDDYSNEDDLYPDKRKIFMEENI</sequence>
<reference evidence="1" key="1">
    <citation type="journal article" date="2015" name="Nature">
        <title>Complex archaea that bridge the gap between prokaryotes and eukaryotes.</title>
        <authorList>
            <person name="Spang A."/>
            <person name="Saw J.H."/>
            <person name="Jorgensen S.L."/>
            <person name="Zaremba-Niedzwiedzka K."/>
            <person name="Martijn J."/>
            <person name="Lind A.E."/>
            <person name="van Eijk R."/>
            <person name="Schleper C."/>
            <person name="Guy L."/>
            <person name="Ettema T.J."/>
        </authorList>
    </citation>
    <scope>NUCLEOTIDE SEQUENCE</scope>
</reference>
<comment type="caution">
    <text evidence="1">The sequence shown here is derived from an EMBL/GenBank/DDBJ whole genome shotgun (WGS) entry which is preliminary data.</text>
</comment>
<gene>
    <name evidence="1" type="ORF">LCGC14_1214120</name>
</gene>
<protein>
    <submittedName>
        <fullName evidence="1">Uncharacterized protein</fullName>
    </submittedName>
</protein>
<organism evidence="1">
    <name type="scientific">marine sediment metagenome</name>
    <dbReference type="NCBI Taxonomy" id="412755"/>
    <lineage>
        <taxon>unclassified sequences</taxon>
        <taxon>metagenomes</taxon>
        <taxon>ecological metagenomes</taxon>
    </lineage>
</organism>
<accession>A0A0F9NVG9</accession>
<name>A0A0F9NVG9_9ZZZZ</name>